<dbReference type="CDD" id="cd07477">
    <property type="entry name" value="Peptidases_S8_Subtilisin_subset"/>
    <property type="match status" value="1"/>
</dbReference>
<dbReference type="PANTHER" id="PTHR43806">
    <property type="entry name" value="PEPTIDASE S8"/>
    <property type="match status" value="1"/>
</dbReference>
<dbReference type="InterPro" id="IPR015500">
    <property type="entry name" value="Peptidase_S8_subtilisin-rel"/>
</dbReference>
<proteinExistence type="inferred from homology"/>
<dbReference type="PROSITE" id="PS00137">
    <property type="entry name" value="SUBTILASE_HIS"/>
    <property type="match status" value="1"/>
</dbReference>
<dbReference type="GO" id="GO:0046872">
    <property type="term" value="F:metal ion binding"/>
    <property type="evidence" value="ECO:0007669"/>
    <property type="project" value="UniProtKB-KW"/>
</dbReference>
<evidence type="ECO:0000256" key="8">
    <source>
        <dbReference type="PIRSR" id="PIRSR615500-1"/>
    </source>
</evidence>
<name>A0A448YW92_9STRA</name>
<feature type="compositionally biased region" description="Low complexity" evidence="11">
    <location>
        <begin position="461"/>
        <end position="473"/>
    </location>
</feature>
<dbReference type="GO" id="GO:0005615">
    <property type="term" value="C:extracellular space"/>
    <property type="evidence" value="ECO:0007669"/>
    <property type="project" value="TreeGrafter"/>
</dbReference>
<evidence type="ECO:0000313" key="14">
    <source>
        <dbReference type="EMBL" id="VEU34058.1"/>
    </source>
</evidence>
<keyword evidence="12" id="KW-0732">Signal</keyword>
<gene>
    <name evidence="14" type="ORF">PSNMU_V1.4_AUG-EV-PASAV3_0007500</name>
</gene>
<dbReference type="PROSITE" id="PS00138">
    <property type="entry name" value="SUBTILASE_SER"/>
    <property type="match status" value="1"/>
</dbReference>
<dbReference type="SUPFAM" id="SSF52743">
    <property type="entry name" value="Subtilisin-like"/>
    <property type="match status" value="1"/>
</dbReference>
<dbReference type="Gene3D" id="3.40.50.200">
    <property type="entry name" value="Peptidase S8/S53 domain"/>
    <property type="match status" value="1"/>
</dbReference>
<dbReference type="Pfam" id="PF00082">
    <property type="entry name" value="Peptidase_S8"/>
    <property type="match status" value="1"/>
</dbReference>
<dbReference type="PROSITE" id="PS51892">
    <property type="entry name" value="SUBTILASE"/>
    <property type="match status" value="1"/>
</dbReference>
<feature type="active site" description="Charge relay system" evidence="8 9">
    <location>
        <position position="212"/>
    </location>
</feature>
<dbReference type="Proteomes" id="UP000291116">
    <property type="component" value="Unassembled WGS sequence"/>
</dbReference>
<dbReference type="EMBL" id="CAACVS010000017">
    <property type="protein sequence ID" value="VEU34058.1"/>
    <property type="molecule type" value="Genomic_DNA"/>
</dbReference>
<evidence type="ECO:0000256" key="7">
    <source>
        <dbReference type="ARBA" id="ARBA00023619"/>
    </source>
</evidence>
<sequence>MIAYYLLFLGVFLATTVTAIGNDSDLNQILGEGKGEKTVGALRGGRFGNGKKSVVPSSSDTLREDDTMKNIRLLSFGGEQIKEANGEATIIDEVKHVMIACKSTENEYSCRNRIWDAIPEEAQDRFRFTNYLQLPNVHAAEIRGDTSILDNLEGVVDDAPRETMHIKDSIQVHRSLQSSGQAIPYGIEMVKATEVWEKFQTKGENVRICVMDTGVHRDHPDLDSNRLFGYDGNELVQPWWRDTDGHGTHVTGTIAASDNNQGVVGVAPGAEIFTARVFSTNGQFFSSNIIAALQVCKDGGAKVISMSLGGTVSIGYEQQAYEDLEKKFGIVTVAASGNTGGYDFLYPAAYDNVISVASVNWNGDRSSFSTRNNKLDVAAPGSSILSTWENGSYATVSGTSMACPHVSGVVALMLSVNPSATPAELISAIQTSAENPSTTGKDSYIGYGIVNALAAVEAISNNDSNNNDSSNDSVPGNVDENNSSSNSGAGSSTGNDASGCVDLVITLRTDRYAYDTYHWLQEGSQTLFHHTNLDSFQTYQFTSCIDPLQCTIYNIRDKFGDGISGEGLEIKYGGEVVYSGGNFGVGGIKYLGSCSQGS</sequence>
<dbReference type="InterPro" id="IPR034202">
    <property type="entry name" value="Subtilisin_Carlsberg-like"/>
</dbReference>
<dbReference type="InterPro" id="IPR036852">
    <property type="entry name" value="Peptidase_S8/S53_dom_sf"/>
</dbReference>
<evidence type="ECO:0000259" key="13">
    <source>
        <dbReference type="Pfam" id="PF00082"/>
    </source>
</evidence>
<evidence type="ECO:0000256" key="10">
    <source>
        <dbReference type="RuleBase" id="RU003355"/>
    </source>
</evidence>
<dbReference type="InterPro" id="IPR023828">
    <property type="entry name" value="Peptidase_S8_Ser-AS"/>
</dbReference>
<keyword evidence="3" id="KW-0479">Metal-binding</keyword>
<feature type="region of interest" description="Disordered" evidence="11">
    <location>
        <begin position="461"/>
        <end position="496"/>
    </location>
</feature>
<dbReference type="AlphaFoldDB" id="A0A448YW92"/>
<evidence type="ECO:0000256" key="6">
    <source>
        <dbReference type="ARBA" id="ARBA00023529"/>
    </source>
</evidence>
<evidence type="ECO:0000256" key="12">
    <source>
        <dbReference type="SAM" id="SignalP"/>
    </source>
</evidence>
<comment type="similarity">
    <text evidence="1 9 10">Belongs to the peptidase S8 family.</text>
</comment>
<dbReference type="InterPro" id="IPR000209">
    <property type="entry name" value="Peptidase_S8/S53_dom"/>
</dbReference>
<keyword evidence="4 9" id="KW-0378">Hydrolase</keyword>
<dbReference type="PANTHER" id="PTHR43806:SF11">
    <property type="entry name" value="CEREVISIN-RELATED"/>
    <property type="match status" value="1"/>
</dbReference>
<evidence type="ECO:0000256" key="3">
    <source>
        <dbReference type="ARBA" id="ARBA00022723"/>
    </source>
</evidence>
<evidence type="ECO:0000256" key="1">
    <source>
        <dbReference type="ARBA" id="ARBA00011073"/>
    </source>
</evidence>
<feature type="chain" id="PRO_5018971203" description="subtilisin" evidence="12">
    <location>
        <begin position="20"/>
        <end position="598"/>
    </location>
</feature>
<dbReference type="GO" id="GO:0006508">
    <property type="term" value="P:proteolysis"/>
    <property type="evidence" value="ECO:0007669"/>
    <property type="project" value="UniProtKB-KW"/>
</dbReference>
<keyword evidence="15" id="KW-1185">Reference proteome</keyword>
<keyword evidence="2 9" id="KW-0645">Protease</keyword>
<feature type="active site" description="Charge relay system" evidence="8 9">
    <location>
        <position position="400"/>
    </location>
</feature>
<reference evidence="14 15" key="1">
    <citation type="submission" date="2019-01" db="EMBL/GenBank/DDBJ databases">
        <authorList>
            <person name="Ferrante I. M."/>
        </authorList>
    </citation>
    <scope>NUCLEOTIDE SEQUENCE [LARGE SCALE GENOMIC DNA]</scope>
    <source>
        <strain evidence="14 15">B856</strain>
    </source>
</reference>
<organism evidence="14 15">
    <name type="scientific">Pseudo-nitzschia multistriata</name>
    <dbReference type="NCBI Taxonomy" id="183589"/>
    <lineage>
        <taxon>Eukaryota</taxon>
        <taxon>Sar</taxon>
        <taxon>Stramenopiles</taxon>
        <taxon>Ochrophyta</taxon>
        <taxon>Bacillariophyta</taxon>
        <taxon>Bacillariophyceae</taxon>
        <taxon>Bacillariophycidae</taxon>
        <taxon>Bacillariales</taxon>
        <taxon>Bacillariaceae</taxon>
        <taxon>Pseudo-nitzschia</taxon>
    </lineage>
</organism>
<dbReference type="OrthoDB" id="43334at2759"/>
<dbReference type="InterPro" id="IPR022398">
    <property type="entry name" value="Peptidase_S8_His-AS"/>
</dbReference>
<dbReference type="PROSITE" id="PS00136">
    <property type="entry name" value="SUBTILASE_ASP"/>
    <property type="match status" value="1"/>
</dbReference>
<feature type="signal peptide" evidence="12">
    <location>
        <begin position="1"/>
        <end position="19"/>
    </location>
</feature>
<evidence type="ECO:0000256" key="5">
    <source>
        <dbReference type="ARBA" id="ARBA00022825"/>
    </source>
</evidence>
<feature type="compositionally biased region" description="Low complexity" evidence="11">
    <location>
        <begin position="481"/>
        <end position="496"/>
    </location>
</feature>
<evidence type="ECO:0000256" key="2">
    <source>
        <dbReference type="ARBA" id="ARBA00022670"/>
    </source>
</evidence>
<accession>A0A448YW92</accession>
<feature type="domain" description="Peptidase S8/S53" evidence="13">
    <location>
        <begin position="203"/>
        <end position="448"/>
    </location>
</feature>
<keyword evidence="5 9" id="KW-0720">Serine protease</keyword>
<dbReference type="PRINTS" id="PR00723">
    <property type="entry name" value="SUBTILISIN"/>
</dbReference>
<protein>
    <recommendedName>
        <fullName evidence="7">subtilisin</fullName>
        <ecNumber evidence="7">3.4.21.62</ecNumber>
    </recommendedName>
</protein>
<dbReference type="EC" id="3.4.21.62" evidence="7"/>
<dbReference type="GO" id="GO:0004252">
    <property type="term" value="F:serine-type endopeptidase activity"/>
    <property type="evidence" value="ECO:0007669"/>
    <property type="project" value="UniProtKB-UniRule"/>
</dbReference>
<dbReference type="InterPro" id="IPR050131">
    <property type="entry name" value="Peptidase_S8_subtilisin-like"/>
</dbReference>
<evidence type="ECO:0000256" key="11">
    <source>
        <dbReference type="SAM" id="MobiDB-lite"/>
    </source>
</evidence>
<evidence type="ECO:0000313" key="15">
    <source>
        <dbReference type="Proteomes" id="UP000291116"/>
    </source>
</evidence>
<evidence type="ECO:0000256" key="9">
    <source>
        <dbReference type="PROSITE-ProRule" id="PRU01240"/>
    </source>
</evidence>
<dbReference type="InterPro" id="IPR023827">
    <property type="entry name" value="Peptidase_S8_Asp-AS"/>
</dbReference>
<feature type="active site" description="Charge relay system" evidence="8 9">
    <location>
        <position position="246"/>
    </location>
</feature>
<comment type="catalytic activity">
    <reaction evidence="6">
        <text>Hydrolysis of proteins with broad specificity for peptide bonds, and a preference for a large uncharged residue in P1. Hydrolyzes peptide amides.</text>
        <dbReference type="EC" id="3.4.21.62"/>
    </reaction>
</comment>
<evidence type="ECO:0000256" key="4">
    <source>
        <dbReference type="ARBA" id="ARBA00022801"/>
    </source>
</evidence>